<feature type="transmembrane region" description="Helical" evidence="5">
    <location>
        <begin position="80"/>
        <end position="99"/>
    </location>
</feature>
<evidence type="ECO:0000256" key="2">
    <source>
        <dbReference type="ARBA" id="ARBA00022692"/>
    </source>
</evidence>
<dbReference type="RefSeq" id="WP_195130028.1">
    <property type="nucleotide sequence ID" value="NZ_JADLQX010000009.1"/>
</dbReference>
<evidence type="ECO:0000313" key="6">
    <source>
        <dbReference type="EMBL" id="MBF6298734.1"/>
    </source>
</evidence>
<keyword evidence="7" id="KW-1185">Reference proteome</keyword>
<keyword evidence="2 5" id="KW-0812">Transmembrane</keyword>
<reference evidence="6 7" key="1">
    <citation type="submission" date="2020-10" db="EMBL/GenBank/DDBJ databases">
        <title>Identification of Nocardia species via Next-generation sequencing and recognition of intraspecies genetic diversity.</title>
        <authorList>
            <person name="Li P."/>
            <person name="Li P."/>
            <person name="Lu B."/>
        </authorList>
    </citation>
    <scope>NUCLEOTIDE SEQUENCE [LARGE SCALE GENOMIC DNA]</scope>
    <source>
        <strain evidence="6 7">BJ06-0157</strain>
    </source>
</reference>
<protein>
    <submittedName>
        <fullName evidence="6">DoxX family protein</fullName>
    </submittedName>
</protein>
<evidence type="ECO:0000256" key="3">
    <source>
        <dbReference type="ARBA" id="ARBA00022989"/>
    </source>
</evidence>
<comment type="subcellular location">
    <subcellularLocation>
        <location evidence="1">Membrane</location>
        <topology evidence="1">Multi-pass membrane protein</topology>
    </subcellularLocation>
</comment>
<dbReference type="Pfam" id="PF13564">
    <property type="entry name" value="DoxX_2"/>
    <property type="match status" value="1"/>
</dbReference>
<evidence type="ECO:0000313" key="7">
    <source>
        <dbReference type="Proteomes" id="UP000702209"/>
    </source>
</evidence>
<comment type="caution">
    <text evidence="6">The sequence shown here is derived from an EMBL/GenBank/DDBJ whole genome shotgun (WGS) entry which is preliminary data.</text>
</comment>
<feature type="transmembrane region" description="Helical" evidence="5">
    <location>
        <begin position="14"/>
        <end position="32"/>
    </location>
</feature>
<gene>
    <name evidence="6" type="ORF">IU459_14460</name>
</gene>
<accession>A0ABS0CQ44</accession>
<feature type="transmembrane region" description="Helical" evidence="5">
    <location>
        <begin position="105"/>
        <end position="122"/>
    </location>
</feature>
<dbReference type="PIRSF" id="PIRSF030066">
    <property type="entry name" value="UCP030066"/>
    <property type="match status" value="1"/>
</dbReference>
<dbReference type="InterPro" id="IPR016944">
    <property type="entry name" value="UCP030066"/>
</dbReference>
<evidence type="ECO:0000256" key="1">
    <source>
        <dbReference type="ARBA" id="ARBA00004141"/>
    </source>
</evidence>
<feature type="transmembrane region" description="Helical" evidence="5">
    <location>
        <begin position="52"/>
        <end position="73"/>
    </location>
</feature>
<evidence type="ECO:0000256" key="5">
    <source>
        <dbReference type="SAM" id="Phobius"/>
    </source>
</evidence>
<keyword evidence="3 5" id="KW-1133">Transmembrane helix</keyword>
<sequence>MSRKLFTRSKVRTIAYWGATAVLVAETLYGAYWDLSRVDYVRQVFDRLEYPMYFATILGAAKLAAVAAVLTPGAPRLKEWAYAGLTYIYSGATLSHLLAGDGVSGSMMPVPFLAAGLLSWAFSSQSQRESKLWTNSPAFTGISARA</sequence>
<evidence type="ECO:0000256" key="4">
    <source>
        <dbReference type="ARBA" id="ARBA00023136"/>
    </source>
</evidence>
<dbReference type="EMBL" id="JADLQX010000009">
    <property type="protein sequence ID" value="MBF6298734.1"/>
    <property type="molecule type" value="Genomic_DNA"/>
</dbReference>
<proteinExistence type="predicted"/>
<name>A0ABS0CQ44_9NOCA</name>
<dbReference type="Proteomes" id="UP000702209">
    <property type="component" value="Unassembled WGS sequence"/>
</dbReference>
<dbReference type="InterPro" id="IPR032808">
    <property type="entry name" value="DoxX"/>
</dbReference>
<organism evidence="6 7">
    <name type="scientific">Nocardia amamiensis</name>
    <dbReference type="NCBI Taxonomy" id="404578"/>
    <lineage>
        <taxon>Bacteria</taxon>
        <taxon>Bacillati</taxon>
        <taxon>Actinomycetota</taxon>
        <taxon>Actinomycetes</taxon>
        <taxon>Mycobacteriales</taxon>
        <taxon>Nocardiaceae</taxon>
        <taxon>Nocardia</taxon>
    </lineage>
</organism>
<keyword evidence="4 5" id="KW-0472">Membrane</keyword>